<keyword evidence="5 8" id="KW-0378">Hydrolase</keyword>
<sequence length="88" mass="10063">MRLAITYDISEDKIRTRVFRILEKYGAWKQYSVFELEVSGVQRVQLEDEIGAVIGAGDKVRVYQLCERCVKDIVDLGEPSPERASNVI</sequence>
<protein>
    <recommendedName>
        <fullName evidence="8">CRISPR-associated endoribonuclease Cas2</fullName>
        <ecNumber evidence="8">3.1.-.-</ecNumber>
    </recommendedName>
</protein>
<comment type="cofactor">
    <cofactor evidence="1 8">
        <name>Mg(2+)</name>
        <dbReference type="ChEBI" id="CHEBI:18420"/>
    </cofactor>
</comment>
<dbReference type="GO" id="GO:0051607">
    <property type="term" value="P:defense response to virus"/>
    <property type="evidence" value="ECO:0007669"/>
    <property type="project" value="UniProtKB-UniRule"/>
</dbReference>
<dbReference type="AlphaFoldDB" id="A0A811T6A7"/>
<evidence type="ECO:0000313" key="9">
    <source>
        <dbReference type="EMBL" id="CAD6491190.1"/>
    </source>
</evidence>
<organism evidence="9 10">
    <name type="scientific">Candidatus Argoarchaeum ethanivorans</name>
    <dbReference type="NCBI Taxonomy" id="2608793"/>
    <lineage>
        <taxon>Archaea</taxon>
        <taxon>Methanobacteriati</taxon>
        <taxon>Methanobacteriota</taxon>
        <taxon>Stenosarchaea group</taxon>
        <taxon>Methanomicrobia</taxon>
        <taxon>Methanosarcinales</taxon>
        <taxon>Methanosarcinales incertae sedis</taxon>
        <taxon>GOM Arc I cluster</taxon>
        <taxon>Candidatus Argoarchaeum</taxon>
    </lineage>
</organism>
<comment type="function">
    <text evidence="8">CRISPR (clustered regularly interspaced short palindromic repeat), is an adaptive immune system that provides protection against mobile genetic elements (viruses, transposable elements and conjugative plasmids). CRISPR clusters contain sequences complementary to antecedent mobile elements and target invading nucleic acids. CRISPR clusters are transcribed and processed into CRISPR RNA (crRNA). Functions as a ssRNA-specific endoribonuclease. Involved in the integration of spacer DNA into the CRISPR cassette.</text>
</comment>
<comment type="subunit">
    <text evidence="8">Homodimer, forms a heterotetramer with a Cas1 homodimer.</text>
</comment>
<dbReference type="PANTHER" id="PTHR34405">
    <property type="entry name" value="CRISPR-ASSOCIATED ENDORIBONUCLEASE CAS2"/>
    <property type="match status" value="1"/>
</dbReference>
<name>A0A811T6A7_9EURY</name>
<keyword evidence="3 8" id="KW-0479">Metal-binding</keyword>
<dbReference type="InterPro" id="IPR019199">
    <property type="entry name" value="Virulence_VapD/CRISPR_Cas2"/>
</dbReference>
<dbReference type="InterPro" id="IPR021127">
    <property type="entry name" value="CRISPR_associated_Cas2"/>
</dbReference>
<dbReference type="GO" id="GO:0004521">
    <property type="term" value="F:RNA endonuclease activity"/>
    <property type="evidence" value="ECO:0007669"/>
    <property type="project" value="InterPro"/>
</dbReference>
<feature type="binding site" evidence="8">
    <location>
        <position position="8"/>
    </location>
    <ligand>
        <name>Mg(2+)</name>
        <dbReference type="ChEBI" id="CHEBI:18420"/>
        <note>catalytic</note>
    </ligand>
</feature>
<dbReference type="NCBIfam" id="TIGR01573">
    <property type="entry name" value="cas2"/>
    <property type="match status" value="1"/>
</dbReference>
<comment type="similarity">
    <text evidence="8">Belongs to the CRISPR-associated endoribonuclease Cas2 protein family.</text>
</comment>
<dbReference type="Gene3D" id="3.30.70.240">
    <property type="match status" value="1"/>
</dbReference>
<evidence type="ECO:0000256" key="1">
    <source>
        <dbReference type="ARBA" id="ARBA00001946"/>
    </source>
</evidence>
<dbReference type="CDD" id="cd09725">
    <property type="entry name" value="Cas2_I_II_III"/>
    <property type="match status" value="1"/>
</dbReference>
<dbReference type="PANTHER" id="PTHR34405:SF3">
    <property type="entry name" value="CRISPR-ASSOCIATED ENDORIBONUCLEASE CAS2 3"/>
    <property type="match status" value="1"/>
</dbReference>
<comment type="caution">
    <text evidence="9">The sequence shown here is derived from an EMBL/GenBank/DDBJ whole genome shotgun (WGS) entry which is preliminary data.</text>
</comment>
<dbReference type="SUPFAM" id="SSF143430">
    <property type="entry name" value="TTP0101/SSO1404-like"/>
    <property type="match status" value="1"/>
</dbReference>
<dbReference type="GO" id="GO:0043571">
    <property type="term" value="P:maintenance of CRISPR repeat elements"/>
    <property type="evidence" value="ECO:0007669"/>
    <property type="project" value="UniProtKB-UniRule"/>
</dbReference>
<evidence type="ECO:0000256" key="6">
    <source>
        <dbReference type="ARBA" id="ARBA00022842"/>
    </source>
</evidence>
<evidence type="ECO:0000256" key="8">
    <source>
        <dbReference type="HAMAP-Rule" id="MF_01471"/>
    </source>
</evidence>
<dbReference type="EC" id="3.1.-.-" evidence="8"/>
<keyword evidence="2 8" id="KW-0540">Nuclease</keyword>
<evidence type="ECO:0000256" key="2">
    <source>
        <dbReference type="ARBA" id="ARBA00022722"/>
    </source>
</evidence>
<dbReference type="GO" id="GO:0046872">
    <property type="term" value="F:metal ion binding"/>
    <property type="evidence" value="ECO:0007669"/>
    <property type="project" value="UniProtKB-UniRule"/>
</dbReference>
<evidence type="ECO:0000256" key="3">
    <source>
        <dbReference type="ARBA" id="ARBA00022723"/>
    </source>
</evidence>
<gene>
    <name evidence="9" type="primary">cas2_1</name>
    <name evidence="8" type="synonym">cas2</name>
    <name evidence="9" type="ORF">LAKADJCE_00064</name>
</gene>
<evidence type="ECO:0000313" key="10">
    <source>
        <dbReference type="Proteomes" id="UP000612009"/>
    </source>
</evidence>
<dbReference type="Proteomes" id="UP000612009">
    <property type="component" value="Unassembled WGS sequence"/>
</dbReference>
<keyword evidence="7 8" id="KW-0051">Antiviral defense</keyword>
<evidence type="ECO:0000256" key="4">
    <source>
        <dbReference type="ARBA" id="ARBA00022759"/>
    </source>
</evidence>
<evidence type="ECO:0000256" key="5">
    <source>
        <dbReference type="ARBA" id="ARBA00022801"/>
    </source>
</evidence>
<keyword evidence="4 8" id="KW-0255">Endonuclease</keyword>
<dbReference type="Pfam" id="PF09827">
    <property type="entry name" value="CRISPR_Cas2"/>
    <property type="match status" value="1"/>
</dbReference>
<reference evidence="9" key="1">
    <citation type="submission" date="2020-10" db="EMBL/GenBank/DDBJ databases">
        <authorList>
            <person name="Hahn C.J."/>
            <person name="Laso-Perez R."/>
            <person name="Vulcano F."/>
            <person name="Vaziourakis K.-M."/>
            <person name="Stokke R."/>
            <person name="Steen I.H."/>
            <person name="Teske A."/>
            <person name="Boetius A."/>
            <person name="Liebeke M."/>
            <person name="Amann R."/>
            <person name="Knittel K."/>
        </authorList>
    </citation>
    <scope>NUCLEOTIDE SEQUENCE</scope>
    <source>
        <strain evidence="9">Gfbio:e3339647-f889-4370-9287-4fb5cb688e4c:AG392J18_GoMArc1</strain>
    </source>
</reference>
<proteinExistence type="inferred from homology"/>
<dbReference type="HAMAP" id="MF_01471">
    <property type="entry name" value="Cas2"/>
    <property type="match status" value="1"/>
</dbReference>
<keyword evidence="6 8" id="KW-0460">Magnesium</keyword>
<accession>A0A811T6A7</accession>
<dbReference type="GO" id="GO:0016787">
    <property type="term" value="F:hydrolase activity"/>
    <property type="evidence" value="ECO:0007669"/>
    <property type="project" value="UniProtKB-KW"/>
</dbReference>
<evidence type="ECO:0000256" key="7">
    <source>
        <dbReference type="ARBA" id="ARBA00023118"/>
    </source>
</evidence>
<dbReference type="EMBL" id="CAJHIR010000003">
    <property type="protein sequence ID" value="CAD6491190.1"/>
    <property type="molecule type" value="Genomic_DNA"/>
</dbReference>